<keyword evidence="2" id="KW-0378">Hydrolase</keyword>
<evidence type="ECO:0000313" key="4">
    <source>
        <dbReference type="Proteomes" id="UP000254626"/>
    </source>
</evidence>
<evidence type="ECO:0000313" key="1">
    <source>
        <dbReference type="EMBL" id="AMF94500.1"/>
    </source>
</evidence>
<evidence type="ECO:0000313" key="3">
    <source>
        <dbReference type="Proteomes" id="UP000057088"/>
    </source>
</evidence>
<evidence type="ECO:0000313" key="2">
    <source>
        <dbReference type="EMBL" id="SUP24454.1"/>
    </source>
</evidence>
<dbReference type="Pfam" id="PF13957">
    <property type="entry name" value="YafO_toxin"/>
    <property type="match status" value="1"/>
</dbReference>
<name>A0AAX2LQN9_VIBFL</name>
<reference evidence="1" key="2">
    <citation type="submission" date="2018-01" db="EMBL/GenBank/DDBJ databases">
        <title>FDA dAtabase for Regulatory Grade micrObial Sequences (FDA-ARGOS): Supporting development and validation of Infectious Disease Dx tests.</title>
        <authorList>
            <person name="Hoffmann M."/>
            <person name="Allard M."/>
            <person name="Evans P."/>
            <person name="Brown E."/>
            <person name="Tallon L."/>
            <person name="Sadzewicz L."/>
            <person name="Sengamalay N."/>
            <person name="Ott S."/>
            <person name="Godinez A."/>
            <person name="Nagaraj S."/>
            <person name="Vyas G."/>
            <person name="Aluvathingal J."/>
            <person name="Nadendla S."/>
            <person name="Geyer C."/>
            <person name="Sichtig H."/>
        </authorList>
    </citation>
    <scope>NUCLEOTIDE SEQUENCE</scope>
    <source>
        <strain evidence="1">ATCC 33809</strain>
    </source>
</reference>
<accession>A0AAX2LQN9</accession>
<organism evidence="2 4">
    <name type="scientific">Vibrio fluvialis</name>
    <dbReference type="NCBI Taxonomy" id="676"/>
    <lineage>
        <taxon>Bacteria</taxon>
        <taxon>Pseudomonadati</taxon>
        <taxon>Pseudomonadota</taxon>
        <taxon>Gammaproteobacteria</taxon>
        <taxon>Vibrionales</taxon>
        <taxon>Vibrionaceae</taxon>
        <taxon>Vibrio</taxon>
    </lineage>
</organism>
<reference evidence="3" key="1">
    <citation type="submission" date="2015-12" db="EMBL/GenBank/DDBJ databases">
        <title>FDA dAtabase for Regulatory Grade micrObial Sequences (FDA-ARGOS): Supporting development and validation of Infectious Disease Dx tests.</title>
        <authorList>
            <person name="Hoffmann M."/>
            <person name="Allard M."/>
            <person name="Evans P."/>
            <person name="Brown E."/>
            <person name="Tallon L.J."/>
            <person name="Sadzewicz L."/>
            <person name="Sengamalay N."/>
            <person name="Ott S."/>
            <person name="Godinez A."/>
            <person name="Nagaraj S."/>
            <person name="Vyas G."/>
            <person name="Aluvathingal J."/>
            <person name="Nadendla S."/>
            <person name="Geyer C."/>
            <person name="Sichtig H."/>
        </authorList>
    </citation>
    <scope>NUCLEOTIDE SEQUENCE [LARGE SCALE GENOMIC DNA]</scope>
    <source>
        <strain evidence="3">ATCC 33809</strain>
    </source>
</reference>
<dbReference type="EC" id="3.1.-.-" evidence="2"/>
<proteinExistence type="predicted"/>
<dbReference type="Proteomes" id="UP000057088">
    <property type="component" value="Chromosome 2"/>
</dbReference>
<reference evidence="2 4" key="3">
    <citation type="submission" date="2018-06" db="EMBL/GenBank/DDBJ databases">
        <authorList>
            <consortium name="Pathogen Informatics"/>
            <person name="Doyle S."/>
        </authorList>
    </citation>
    <scope>NUCLEOTIDE SEQUENCE [LARGE SCALE GENOMIC DNA]</scope>
    <source>
        <strain evidence="2 4">NCTC11327</strain>
    </source>
</reference>
<keyword evidence="3" id="KW-1185">Reference proteome</keyword>
<dbReference type="EMBL" id="UHIP01000001">
    <property type="protein sequence ID" value="SUP24454.1"/>
    <property type="molecule type" value="Genomic_DNA"/>
</dbReference>
<dbReference type="AlphaFoldDB" id="A0AAX2LQN9"/>
<gene>
    <name evidence="2" type="primary">yafO</name>
    <name evidence="1" type="ORF">AL536_13600</name>
    <name evidence="2" type="ORF">NCTC11327_01464</name>
</gene>
<dbReference type="RefSeq" id="WP_061056527.1">
    <property type="nucleotide sequence ID" value="NZ_CABLBX010000001.1"/>
</dbReference>
<dbReference type="GO" id="GO:0016787">
    <property type="term" value="F:hydrolase activity"/>
    <property type="evidence" value="ECO:0007669"/>
    <property type="project" value="UniProtKB-KW"/>
</dbReference>
<dbReference type="EMBL" id="CP014035">
    <property type="protein sequence ID" value="AMF94500.1"/>
    <property type="molecule type" value="Genomic_DNA"/>
</dbReference>
<dbReference type="Proteomes" id="UP000254626">
    <property type="component" value="Unassembled WGS sequence"/>
</dbReference>
<dbReference type="InterPro" id="IPR020353">
    <property type="entry name" value="Toxin_YafO"/>
</dbReference>
<dbReference type="GeneID" id="29384701"/>
<sequence length="124" mass="14372">MTARVFLSEGIDWTTPGNEQLVDDFKKYVIDKKLPTSFGRDAPLNRPKDALFAGLFHLHLGDFNRHTFQYHRTSDDWLIYAKGLYDSNMYLLIDVLSPDAHKQSNNIDLVKSYIAIADKFRDTF</sequence>
<dbReference type="KEGG" id="vfl:AL536_13600"/>
<protein>
    <submittedName>
        <fullName evidence="2">mRNA interferase YafO</fullName>
        <ecNumber evidence="2">3.1.-.-</ecNumber>
    </submittedName>
</protein>